<dbReference type="GO" id="GO:0005737">
    <property type="term" value="C:cytoplasm"/>
    <property type="evidence" value="ECO:0007669"/>
    <property type="project" value="UniProtKB-SubCell"/>
</dbReference>
<dbReference type="EMBL" id="AOJH01000057">
    <property type="protein sequence ID" value="EMA64346.1"/>
    <property type="molecule type" value="Genomic_DNA"/>
</dbReference>
<keyword evidence="8" id="KW-1185">Reference proteome</keyword>
<dbReference type="PANTHER" id="PTHR40703:SF1">
    <property type="entry name" value="TRNA (PSEUDOURIDINE(54)-N(1))-METHYLTRANSFERASE"/>
    <property type="match status" value="1"/>
</dbReference>
<evidence type="ECO:0000256" key="6">
    <source>
        <dbReference type="HAMAP-Rule" id="MF_00587"/>
    </source>
</evidence>
<evidence type="ECO:0000313" key="7">
    <source>
        <dbReference type="EMBL" id="EMA64346.1"/>
    </source>
</evidence>
<dbReference type="PANTHER" id="PTHR40703">
    <property type="entry name" value="TRNA (PSEUDOURIDINE(54)-N(1))-METHYLTRANSFERASE"/>
    <property type="match status" value="1"/>
</dbReference>
<gene>
    <name evidence="6" type="primary">trmY</name>
    <name evidence="7" type="ORF">C468_08831</name>
</gene>
<comment type="function">
    <text evidence="6">Specifically catalyzes the N1-methylation of pseudouridine at position 54 (Psi54) in tRNAs.</text>
</comment>
<dbReference type="InterPro" id="IPR029028">
    <property type="entry name" value="Alpha/beta_knot_MTases"/>
</dbReference>
<dbReference type="CDD" id="cd18087">
    <property type="entry name" value="TrmY-like"/>
    <property type="match status" value="1"/>
</dbReference>
<keyword evidence="4 6" id="KW-0949">S-adenosyl-L-methionine</keyword>
<dbReference type="EC" id="2.1.1.257" evidence="6"/>
<evidence type="ECO:0000256" key="1">
    <source>
        <dbReference type="ARBA" id="ARBA00022490"/>
    </source>
</evidence>
<dbReference type="Pfam" id="PF04013">
    <property type="entry name" value="Methyltrn_RNA_2"/>
    <property type="match status" value="1"/>
</dbReference>
<protein>
    <recommendedName>
        <fullName evidence="6">tRNA (pseudouridine(54)-N(1))-methyltransferase</fullName>
        <ecNumber evidence="6">2.1.1.257</ecNumber>
    </recommendedName>
</protein>
<dbReference type="SUPFAM" id="SSF75217">
    <property type="entry name" value="alpha/beta knot"/>
    <property type="match status" value="1"/>
</dbReference>
<comment type="subunit">
    <text evidence="6">Homodimer.</text>
</comment>
<keyword evidence="2 6" id="KW-0489">Methyltransferase</keyword>
<dbReference type="GO" id="GO:0008757">
    <property type="term" value="F:S-adenosylmethionine-dependent methyltransferase activity"/>
    <property type="evidence" value="ECO:0007669"/>
    <property type="project" value="UniProtKB-UniRule"/>
</dbReference>
<dbReference type="NCBIfam" id="NF002560">
    <property type="entry name" value="PRK02135.1"/>
    <property type="match status" value="1"/>
</dbReference>
<dbReference type="InterPro" id="IPR029026">
    <property type="entry name" value="tRNA_m1G_MTases_N"/>
</dbReference>
<dbReference type="PATRIC" id="fig|1230456.3.peg.1743"/>
<dbReference type="InterPro" id="IPR007158">
    <property type="entry name" value="TrmY"/>
</dbReference>
<dbReference type="Gene3D" id="3.40.1280.10">
    <property type="match status" value="1"/>
</dbReference>
<keyword evidence="3 6" id="KW-0808">Transferase</keyword>
<reference evidence="7 8" key="1">
    <citation type="journal article" date="2014" name="PLoS Genet.">
        <title>Phylogenetically driven sequencing of extremely halophilic archaea reveals strategies for static and dynamic osmo-response.</title>
        <authorList>
            <person name="Becker E.A."/>
            <person name="Seitzer P.M."/>
            <person name="Tritt A."/>
            <person name="Larsen D."/>
            <person name="Krusor M."/>
            <person name="Yao A.I."/>
            <person name="Wu D."/>
            <person name="Madern D."/>
            <person name="Eisen J.A."/>
            <person name="Darling A.E."/>
            <person name="Facciotti M.T."/>
        </authorList>
    </citation>
    <scope>NUCLEOTIDE SEQUENCE [LARGE SCALE GENOMIC DNA]</scope>
    <source>
        <strain evidence="7 8">JCM 14978</strain>
    </source>
</reference>
<organism evidence="7 8">
    <name type="scientific">Halorubrum kocurii JCM 14978</name>
    <dbReference type="NCBI Taxonomy" id="1230456"/>
    <lineage>
        <taxon>Archaea</taxon>
        <taxon>Methanobacteriati</taxon>
        <taxon>Methanobacteriota</taxon>
        <taxon>Stenosarchaea group</taxon>
        <taxon>Halobacteria</taxon>
        <taxon>Halobacteriales</taxon>
        <taxon>Haloferacaceae</taxon>
        <taxon>Halorubrum</taxon>
    </lineage>
</organism>
<dbReference type="RefSeq" id="WP_008848486.1">
    <property type="nucleotide sequence ID" value="NZ_AOJH01000057.1"/>
</dbReference>
<proteinExistence type="inferred from homology"/>
<comment type="similarity">
    <text evidence="6">Belongs to the methyltransferase superfamily. TrmY family.</text>
</comment>
<dbReference type="AlphaFoldDB" id="M0P2M9"/>
<accession>M0P2M9</accession>
<feature type="binding site" evidence="6">
    <location>
        <position position="154"/>
    </location>
    <ligand>
        <name>S-adenosyl-L-methionine</name>
        <dbReference type="ChEBI" id="CHEBI:59789"/>
    </ligand>
</feature>
<dbReference type="Proteomes" id="UP000011546">
    <property type="component" value="Unassembled WGS sequence"/>
</dbReference>
<dbReference type="GO" id="GO:0008175">
    <property type="term" value="F:tRNA methyltransferase activity"/>
    <property type="evidence" value="ECO:0007669"/>
    <property type="project" value="UniProtKB-UniRule"/>
</dbReference>
<dbReference type="HAMAP" id="MF_00587">
    <property type="entry name" value="tRNA_methyltr_TrmY"/>
    <property type="match status" value="1"/>
</dbReference>
<evidence type="ECO:0000256" key="3">
    <source>
        <dbReference type="ARBA" id="ARBA00022679"/>
    </source>
</evidence>
<dbReference type="GO" id="GO:0030488">
    <property type="term" value="P:tRNA methylation"/>
    <property type="evidence" value="ECO:0007669"/>
    <property type="project" value="UniProtKB-UniRule"/>
</dbReference>
<comment type="catalytic activity">
    <reaction evidence="6">
        <text>pseudouridine(54) in tRNA + S-adenosyl-L-methionine = N(1)-methylpseudouridine(54) in tRNA + S-adenosyl-L-homocysteine + H(+)</text>
        <dbReference type="Rhea" id="RHEA:55292"/>
        <dbReference type="Rhea" id="RHEA-COMP:14140"/>
        <dbReference type="Rhea" id="RHEA-COMP:14141"/>
        <dbReference type="ChEBI" id="CHEBI:15378"/>
        <dbReference type="ChEBI" id="CHEBI:57856"/>
        <dbReference type="ChEBI" id="CHEBI:59789"/>
        <dbReference type="ChEBI" id="CHEBI:65314"/>
        <dbReference type="ChEBI" id="CHEBI:74890"/>
        <dbReference type="EC" id="2.1.1.257"/>
    </reaction>
</comment>
<dbReference type="STRING" id="1230456.C468_08831"/>
<name>M0P2M9_9EURY</name>
<comment type="caution">
    <text evidence="7">The sequence shown here is derived from an EMBL/GenBank/DDBJ whole genome shotgun (WGS) entry which is preliminary data.</text>
</comment>
<sequence length="224" mass="24026">MRQFVVIGHDAPTDPDAVSLSDIPGAGRLDLLCRCVSAGVFLSHGIREAVRVHLVVGLRPTARGAERLAVAADEFTISFDADSLRHLHPDERNVAARIRDALDARDEAIGHMPADVSPGVELRRMGLEATLDRLLEGSGAAGAPADAGPTLVQLHEDGAPLVEAAPPSDPVFVLSDHNDFAPAERDLLADRAERRVRVGPKRLHADHTVSVVHNWLDTDGYASY</sequence>
<evidence type="ECO:0000256" key="4">
    <source>
        <dbReference type="ARBA" id="ARBA00022691"/>
    </source>
</evidence>
<dbReference type="OrthoDB" id="27492at2157"/>
<comment type="subcellular location">
    <subcellularLocation>
        <location evidence="6">Cytoplasm</location>
    </subcellularLocation>
</comment>
<comment type="caution">
    <text evidence="6">Lacks conserved residue(s) required for the propagation of feature annotation.</text>
</comment>
<keyword evidence="5 6" id="KW-0819">tRNA processing</keyword>
<evidence type="ECO:0000313" key="8">
    <source>
        <dbReference type="Proteomes" id="UP000011546"/>
    </source>
</evidence>
<keyword evidence="1 6" id="KW-0963">Cytoplasm</keyword>
<evidence type="ECO:0000256" key="2">
    <source>
        <dbReference type="ARBA" id="ARBA00022603"/>
    </source>
</evidence>
<evidence type="ECO:0000256" key="5">
    <source>
        <dbReference type="ARBA" id="ARBA00022694"/>
    </source>
</evidence>